<organism evidence="3 4">
    <name type="scientific">Candidatus Trichorickettsia mobilis</name>
    <dbReference type="NCBI Taxonomy" id="1346319"/>
    <lineage>
        <taxon>Bacteria</taxon>
        <taxon>Pseudomonadati</taxon>
        <taxon>Pseudomonadota</taxon>
        <taxon>Alphaproteobacteria</taxon>
        <taxon>Rickettsiales</taxon>
        <taxon>Rickettsiaceae</taxon>
        <taxon>Rickettsieae</taxon>
        <taxon>Candidatus Trichorickettsia</taxon>
    </lineage>
</organism>
<evidence type="ECO:0000313" key="3">
    <source>
        <dbReference type="EMBL" id="WPY01512.1"/>
    </source>
</evidence>
<keyword evidence="4" id="KW-1185">Reference proteome</keyword>
<name>A0ABZ0UWM6_9RICK</name>
<dbReference type="InterPro" id="IPR035412">
    <property type="entry name" value="Terminase_L_N"/>
</dbReference>
<sequence>MQKKILIKQHEVPDWILPLYLENYTYNIIYGGRGAAKSFCVAEFLVAASFTVSNVVFLCCRETQDSLKDSVHFLLSKRIRKMELTQYFKITREGIKNLSTNVNFVFTGLWQNVESVKSIPDIKYVWIEEAATISKESWDLLIPTVTRNEGCKIICTFNPSEESDVIYRTFVTQEPPPNSYVRKVSYRDNPYPMGKEFFIELEHKKKTDYEAYLHDYEGECKKHSNIRVFVKDKHWFVEEFEQPRNAHLHFGLDFGFSPEHPTAGIRCYIDDKANYLYITHEAVKTELSLEHMGQFLEERLPQLKQYCIYADNAGQIQIDYLKRRGYWIEPVKKGAGSIEGGIEYIKSFSKVIIHPRCVETIKEFSLYSYKVDERSGDIKQEIIDKNNHCIDSIRYSLENCMRNTSADYTKWDMSVFDDLFIR</sequence>
<dbReference type="Gene3D" id="3.40.50.300">
    <property type="entry name" value="P-loop containing nucleotide triphosphate hydrolases"/>
    <property type="match status" value="1"/>
</dbReference>
<dbReference type="Gene3D" id="3.30.420.280">
    <property type="match status" value="1"/>
</dbReference>
<dbReference type="InterPro" id="IPR035413">
    <property type="entry name" value="Terminase_L_C"/>
</dbReference>
<keyword evidence="3" id="KW-0614">Plasmid</keyword>
<dbReference type="Pfam" id="PF17288">
    <property type="entry name" value="Terminase_3C"/>
    <property type="match status" value="1"/>
</dbReference>
<dbReference type="EMBL" id="CP112933">
    <property type="protein sequence ID" value="WPY01512.1"/>
    <property type="molecule type" value="Genomic_DNA"/>
</dbReference>
<dbReference type="Pfam" id="PF04466">
    <property type="entry name" value="Terminase_3"/>
    <property type="match status" value="1"/>
</dbReference>
<dbReference type="InterPro" id="IPR006437">
    <property type="entry name" value="Phage_terminase_lsu"/>
</dbReference>
<dbReference type="InterPro" id="IPR027417">
    <property type="entry name" value="P-loop_NTPase"/>
</dbReference>
<feature type="domain" description="Phage terminase large subunit N-terminal" evidence="1">
    <location>
        <begin position="25"/>
        <end position="219"/>
    </location>
</feature>
<dbReference type="RefSeq" id="WP_323738984.1">
    <property type="nucleotide sequence ID" value="NZ_CP112933.1"/>
</dbReference>
<evidence type="ECO:0000313" key="4">
    <source>
        <dbReference type="Proteomes" id="UP001326613"/>
    </source>
</evidence>
<dbReference type="InterPro" id="IPR052380">
    <property type="entry name" value="Viral_DNA_packaging_terminase"/>
</dbReference>
<proteinExistence type="predicted"/>
<dbReference type="NCBIfam" id="TIGR01547">
    <property type="entry name" value="phage_term_2"/>
    <property type="match status" value="1"/>
</dbReference>
<reference evidence="3 4" key="1">
    <citation type="submission" date="2022-10" db="EMBL/GenBank/DDBJ databases">
        <title>Host association and intracellularity evolved multiple times independently in the Rickettsiales.</title>
        <authorList>
            <person name="Castelli M."/>
            <person name="Nardi T."/>
            <person name="Gammuto L."/>
            <person name="Bellinzona G."/>
            <person name="Sabaneyeva E."/>
            <person name="Potekhin A."/>
            <person name="Serra V."/>
            <person name="Petroni G."/>
            <person name="Sassera D."/>
        </authorList>
    </citation>
    <scope>NUCLEOTIDE SEQUENCE [LARGE SCALE GENOMIC DNA]</scope>
    <source>
        <strain evidence="3 4">Kr 154-4</strain>
        <plasmid evidence="3 4">unnamed1</plasmid>
    </source>
</reference>
<geneLocation type="plasmid" evidence="3 4">
    <name>unnamed1</name>
</geneLocation>
<dbReference type="Proteomes" id="UP001326613">
    <property type="component" value="Plasmid unnamed1"/>
</dbReference>
<dbReference type="PANTHER" id="PTHR39184:SF1">
    <property type="entry name" value="PBSX PHAGE TERMINASE LARGE SUBUNIT"/>
    <property type="match status" value="1"/>
</dbReference>
<accession>A0ABZ0UWM6</accession>
<protein>
    <submittedName>
        <fullName evidence="3">Phage terminase large subunit</fullName>
    </submittedName>
</protein>
<feature type="domain" description="Phage terminase large subunit C-terminal" evidence="2">
    <location>
        <begin position="253"/>
        <end position="398"/>
    </location>
</feature>
<evidence type="ECO:0000259" key="1">
    <source>
        <dbReference type="Pfam" id="PF04466"/>
    </source>
</evidence>
<gene>
    <name evidence="3" type="ORF">Trichorick_01425</name>
</gene>
<dbReference type="PANTHER" id="PTHR39184">
    <property type="match status" value="1"/>
</dbReference>
<evidence type="ECO:0000259" key="2">
    <source>
        <dbReference type="Pfam" id="PF17288"/>
    </source>
</evidence>